<keyword evidence="4" id="KW-1185">Reference proteome</keyword>
<name>A0A3M0L3X7_HIRRU</name>
<dbReference type="Proteomes" id="UP000269221">
    <property type="component" value="Unassembled WGS sequence"/>
</dbReference>
<protein>
    <recommendedName>
        <fullName evidence="2">RNase H type-1 domain-containing protein</fullName>
    </recommendedName>
</protein>
<sequence>MATARKRREVSSLPLITTCKECNKTVWIGGKKESTFVGYLQVNPLCYDKRKLKMCALNGKTYWVGQNEKLQTAALANGPILLDMLGENDERVCLRMDKVFCFSKDEEGLDPENKIQKVALEFKRQELAAKKKRMEQERMRTLSEQYDQLEKQSNDWSLATSSKNLFLDLVQEIATELGLTNCWICGGLKSAERWPWKGESLTPEQLLKWDNKILNTLTRPGGWTLDERVIGTICISREGNVYSDVVGYTPCLSTLAVNSNNRSKMWQPETPNGYWGKEKQGKCNWIEEIELCWHELTNANPYYSLTELVEFWDKPENIDIKWKAPSGIYWICGKRAYSELPRKWKGSCTLGMIRPSFFTLPRTGSNLLGAPLYETLSRRKREVKKGLPQVGGNQKWGEEEWPAERIIEYYGPATWAQDGSWGYRTPVYLLNRLIRLQAVVEIVSNHTSDALELLAKQHSQMRAFVYQNRIALDYLLAEEGGVCGKFNDSECCIEINDYGETIRDLAAEIKKVAHVPVQKWNSILKASWWDQIFGTGDWWKKGYKNSPTIFGEQLAKDLESWEPPPGEGQLLQYVDDLLIATRTQETCVDWTRFLKYQAILVEQDDVEIVVTNIVTQLPSSAGSTGEPVIHDCLETIEATYSSRPDLKDTPLEDADTWFTDGSSYVVSGRRHAGYAVTTSREVIESGPLPTNTSAQKAEIIALIRALELAKGKEINVYMDSRYAFRVVHAHGAI</sequence>
<evidence type="ECO:0000313" key="3">
    <source>
        <dbReference type="EMBL" id="RMC20058.1"/>
    </source>
</evidence>
<accession>A0A3M0L3X7</accession>
<dbReference type="InterPro" id="IPR036397">
    <property type="entry name" value="RNaseH_sf"/>
</dbReference>
<dbReference type="Gene3D" id="3.30.70.270">
    <property type="match status" value="1"/>
</dbReference>
<dbReference type="GO" id="GO:0003676">
    <property type="term" value="F:nucleic acid binding"/>
    <property type="evidence" value="ECO:0007669"/>
    <property type="project" value="InterPro"/>
</dbReference>
<dbReference type="PANTHER" id="PTHR10424:SF68">
    <property type="entry name" value="ENDOGENOUS RETROVIRUS GROUP 3 MEMBER 1 ENV POLYPROTEIN"/>
    <property type="match status" value="1"/>
</dbReference>
<dbReference type="InterPro" id="IPR002156">
    <property type="entry name" value="RNaseH_domain"/>
</dbReference>
<dbReference type="InterPro" id="IPR043502">
    <property type="entry name" value="DNA/RNA_pol_sf"/>
</dbReference>
<dbReference type="Gene3D" id="3.30.420.10">
    <property type="entry name" value="Ribonuclease H-like superfamily/Ribonuclease H"/>
    <property type="match status" value="1"/>
</dbReference>
<keyword evidence="1" id="KW-0175">Coiled coil</keyword>
<dbReference type="InterPro" id="IPR018154">
    <property type="entry name" value="TLV/ENV_coat_polyprotein"/>
</dbReference>
<dbReference type="STRING" id="333673.A0A3M0L3X7"/>
<proteinExistence type="predicted"/>
<feature type="domain" description="RNase H type-1" evidence="2">
    <location>
        <begin position="651"/>
        <end position="733"/>
    </location>
</feature>
<dbReference type="Gene3D" id="1.10.287.210">
    <property type="match status" value="1"/>
</dbReference>
<gene>
    <name evidence="3" type="ORF">DUI87_00904</name>
</gene>
<evidence type="ECO:0000259" key="2">
    <source>
        <dbReference type="PROSITE" id="PS50879"/>
    </source>
</evidence>
<dbReference type="OrthoDB" id="9909653at2759"/>
<dbReference type="AlphaFoldDB" id="A0A3M0L3X7"/>
<dbReference type="Pfam" id="PF00075">
    <property type="entry name" value="RNase_H"/>
    <property type="match status" value="1"/>
</dbReference>
<reference evidence="3 4" key="1">
    <citation type="submission" date="2018-07" db="EMBL/GenBank/DDBJ databases">
        <title>A high quality draft genome assembly of the barn swallow (H. rustica rustica).</title>
        <authorList>
            <person name="Formenti G."/>
            <person name="Chiara M."/>
            <person name="Poveda L."/>
            <person name="Francoijs K.-J."/>
            <person name="Bonisoli-Alquati A."/>
            <person name="Canova L."/>
            <person name="Gianfranceschi L."/>
            <person name="Horner D.S."/>
            <person name="Saino N."/>
        </authorList>
    </citation>
    <scope>NUCLEOTIDE SEQUENCE [LARGE SCALE GENOMIC DNA]</scope>
    <source>
        <strain evidence="3">Chelidonia</strain>
        <tissue evidence="3">Blood</tissue>
    </source>
</reference>
<dbReference type="GO" id="GO:0006259">
    <property type="term" value="P:DNA metabolic process"/>
    <property type="evidence" value="ECO:0007669"/>
    <property type="project" value="UniProtKB-ARBA"/>
</dbReference>
<dbReference type="SUPFAM" id="SSF58069">
    <property type="entry name" value="Virus ectodomain"/>
    <property type="match status" value="1"/>
</dbReference>
<dbReference type="InterPro" id="IPR043128">
    <property type="entry name" value="Rev_trsase/Diguanyl_cyclase"/>
</dbReference>
<evidence type="ECO:0000256" key="1">
    <source>
        <dbReference type="SAM" id="Coils"/>
    </source>
</evidence>
<dbReference type="InterPro" id="IPR012337">
    <property type="entry name" value="RNaseH-like_sf"/>
</dbReference>
<feature type="coiled-coil region" evidence="1">
    <location>
        <begin position="117"/>
        <end position="159"/>
    </location>
</feature>
<organism evidence="3 4">
    <name type="scientific">Hirundo rustica rustica</name>
    <dbReference type="NCBI Taxonomy" id="333673"/>
    <lineage>
        <taxon>Eukaryota</taxon>
        <taxon>Metazoa</taxon>
        <taxon>Chordata</taxon>
        <taxon>Craniata</taxon>
        <taxon>Vertebrata</taxon>
        <taxon>Euteleostomi</taxon>
        <taxon>Archelosauria</taxon>
        <taxon>Archosauria</taxon>
        <taxon>Dinosauria</taxon>
        <taxon>Saurischia</taxon>
        <taxon>Theropoda</taxon>
        <taxon>Coelurosauria</taxon>
        <taxon>Aves</taxon>
        <taxon>Neognathae</taxon>
        <taxon>Neoaves</taxon>
        <taxon>Telluraves</taxon>
        <taxon>Australaves</taxon>
        <taxon>Passeriformes</taxon>
        <taxon>Sylvioidea</taxon>
        <taxon>Hirundinidae</taxon>
        <taxon>Hirundo</taxon>
    </lineage>
</organism>
<dbReference type="PANTHER" id="PTHR10424">
    <property type="entry name" value="VIRAL ENVELOPE PROTEIN"/>
    <property type="match status" value="1"/>
</dbReference>
<dbReference type="SUPFAM" id="SSF53098">
    <property type="entry name" value="Ribonuclease H-like"/>
    <property type="match status" value="1"/>
</dbReference>
<dbReference type="GO" id="GO:0004523">
    <property type="term" value="F:RNA-DNA hybrid ribonuclease activity"/>
    <property type="evidence" value="ECO:0007669"/>
    <property type="project" value="InterPro"/>
</dbReference>
<comment type="caution">
    <text evidence="3">The sequence shown here is derived from an EMBL/GenBank/DDBJ whole genome shotgun (WGS) entry which is preliminary data.</text>
</comment>
<dbReference type="SUPFAM" id="SSF56672">
    <property type="entry name" value="DNA/RNA polymerases"/>
    <property type="match status" value="1"/>
</dbReference>
<dbReference type="EMBL" id="QRBI01000093">
    <property type="protein sequence ID" value="RMC20058.1"/>
    <property type="molecule type" value="Genomic_DNA"/>
</dbReference>
<evidence type="ECO:0000313" key="4">
    <source>
        <dbReference type="Proteomes" id="UP000269221"/>
    </source>
</evidence>
<dbReference type="PROSITE" id="PS50879">
    <property type="entry name" value="RNASE_H_1"/>
    <property type="match status" value="1"/>
</dbReference>
<dbReference type="CDD" id="cd09850">
    <property type="entry name" value="Ebola-like_HR1-HR2"/>
    <property type="match status" value="1"/>
</dbReference>